<keyword evidence="1" id="KW-0812">Transmembrane</keyword>
<name>A0A6H2H948_9BURK</name>
<feature type="transmembrane region" description="Helical" evidence="1">
    <location>
        <begin position="55"/>
        <end position="74"/>
    </location>
</feature>
<protein>
    <submittedName>
        <fullName evidence="2">Uncharacterized protein</fullName>
    </submittedName>
</protein>
<evidence type="ECO:0000256" key="1">
    <source>
        <dbReference type="SAM" id="Phobius"/>
    </source>
</evidence>
<dbReference type="Proteomes" id="UP000502041">
    <property type="component" value="Chromosome"/>
</dbReference>
<reference evidence="2 3" key="1">
    <citation type="submission" date="2020-04" db="EMBL/GenBank/DDBJ databases">
        <title>Complete genome of a Psychrophilic, Marine, Gas Vacuolate Bacterium Polaromonas vacuolata KCTC 22033T.</title>
        <authorList>
            <person name="Hwang K."/>
            <person name="Kim K.M."/>
        </authorList>
    </citation>
    <scope>NUCLEOTIDE SEQUENCE [LARGE SCALE GENOMIC DNA]</scope>
    <source>
        <strain evidence="2 3">KCTC 22033</strain>
    </source>
</reference>
<keyword evidence="3" id="KW-1185">Reference proteome</keyword>
<sequence length="75" mass="8385">MSSLSVLGPQKRIHCAGFNLIIVRVLNPDFQAWNLTLIRSHFELTIARLHHALDFTFAFAVLNGVAFIVLSFAFG</sequence>
<organism evidence="2 3">
    <name type="scientific">Polaromonas vacuolata</name>
    <dbReference type="NCBI Taxonomy" id="37448"/>
    <lineage>
        <taxon>Bacteria</taxon>
        <taxon>Pseudomonadati</taxon>
        <taxon>Pseudomonadota</taxon>
        <taxon>Betaproteobacteria</taxon>
        <taxon>Burkholderiales</taxon>
        <taxon>Comamonadaceae</taxon>
        <taxon>Polaromonas</taxon>
    </lineage>
</organism>
<keyword evidence="1" id="KW-0472">Membrane</keyword>
<dbReference type="AlphaFoldDB" id="A0A6H2H948"/>
<keyword evidence="1" id="KW-1133">Transmembrane helix</keyword>
<gene>
    <name evidence="2" type="ORF">HC248_01703</name>
</gene>
<evidence type="ECO:0000313" key="3">
    <source>
        <dbReference type="Proteomes" id="UP000502041"/>
    </source>
</evidence>
<accession>A0A6H2H948</accession>
<evidence type="ECO:0000313" key="2">
    <source>
        <dbReference type="EMBL" id="QJC56398.1"/>
    </source>
</evidence>
<proteinExistence type="predicted"/>
<dbReference type="EMBL" id="CP051461">
    <property type="protein sequence ID" value="QJC56398.1"/>
    <property type="molecule type" value="Genomic_DNA"/>
</dbReference>
<dbReference type="KEGG" id="pvac:HC248_01703"/>